<dbReference type="PANTHER" id="PTHR30408">
    <property type="entry name" value="TYPE-1 RESTRICTION ENZYME ECOKI SPECIFICITY PROTEIN"/>
    <property type="match status" value="1"/>
</dbReference>
<keyword evidence="2" id="KW-0238">DNA-binding</keyword>
<evidence type="ECO:0000256" key="2">
    <source>
        <dbReference type="ARBA" id="ARBA00023125"/>
    </source>
</evidence>
<dbReference type="SUPFAM" id="SSF116734">
    <property type="entry name" value="DNA methylase specificity domain"/>
    <property type="match status" value="2"/>
</dbReference>
<dbReference type="InterPro" id="IPR052021">
    <property type="entry name" value="Type-I_RS_S_subunit"/>
</dbReference>
<dbReference type="GO" id="GO:0009307">
    <property type="term" value="P:DNA restriction-modification system"/>
    <property type="evidence" value="ECO:0007669"/>
    <property type="project" value="UniProtKB-KW"/>
</dbReference>
<dbReference type="Gene3D" id="3.90.220.20">
    <property type="entry name" value="DNA methylase specificity domains"/>
    <property type="match status" value="2"/>
</dbReference>
<organism evidence="3 4">
    <name type="scientific">Micromonospora endolithica</name>
    <dbReference type="NCBI Taxonomy" id="230091"/>
    <lineage>
        <taxon>Bacteria</taxon>
        <taxon>Bacillati</taxon>
        <taxon>Actinomycetota</taxon>
        <taxon>Actinomycetes</taxon>
        <taxon>Micromonosporales</taxon>
        <taxon>Micromonosporaceae</taxon>
        <taxon>Micromonospora</taxon>
    </lineage>
</organism>
<keyword evidence="4" id="KW-1185">Reference proteome</keyword>
<protein>
    <submittedName>
        <fullName evidence="3">Restriction endonuclease subunit S</fullName>
    </submittedName>
</protein>
<proteinExistence type="predicted"/>
<keyword evidence="3" id="KW-0255">Endonuclease</keyword>
<dbReference type="GO" id="GO:0003677">
    <property type="term" value="F:DNA binding"/>
    <property type="evidence" value="ECO:0007669"/>
    <property type="project" value="UniProtKB-KW"/>
</dbReference>
<reference evidence="3 4" key="1">
    <citation type="journal article" date="2004" name="Syst. Appl. Microbiol.">
        <title>Cryptoendolithic actinomycetes from antarctic sandstone rock samples: Micromonospora endolithica sp. nov. and two isolates related to Micromonospora coerulea Jensen 1932.</title>
        <authorList>
            <person name="Hirsch P."/>
            <person name="Mevs U."/>
            <person name="Kroppenstedt R.M."/>
            <person name="Schumann P."/>
            <person name="Stackebrandt E."/>
        </authorList>
    </citation>
    <scope>NUCLEOTIDE SEQUENCE [LARGE SCALE GENOMIC DNA]</scope>
    <source>
        <strain evidence="3 4">JCM 12677</strain>
    </source>
</reference>
<comment type="caution">
    <text evidence="3">The sequence shown here is derived from an EMBL/GenBank/DDBJ whole genome shotgun (WGS) entry which is preliminary data.</text>
</comment>
<keyword evidence="3" id="KW-0540">Nuclease</keyword>
<dbReference type="AlphaFoldDB" id="A0A3A9ZCQ8"/>
<evidence type="ECO:0000313" key="3">
    <source>
        <dbReference type="EMBL" id="RKN46191.1"/>
    </source>
</evidence>
<dbReference type="PANTHER" id="PTHR30408:SF12">
    <property type="entry name" value="TYPE I RESTRICTION ENZYME MJAVIII SPECIFICITY SUBUNIT"/>
    <property type="match status" value="1"/>
</dbReference>
<keyword evidence="3" id="KW-0378">Hydrolase</keyword>
<keyword evidence="1" id="KW-0680">Restriction system</keyword>
<dbReference type="InterPro" id="IPR044946">
    <property type="entry name" value="Restrct_endonuc_typeI_TRD_sf"/>
</dbReference>
<accession>A0A3A9ZCQ8</accession>
<evidence type="ECO:0000256" key="1">
    <source>
        <dbReference type="ARBA" id="ARBA00022747"/>
    </source>
</evidence>
<evidence type="ECO:0000313" key="4">
    <source>
        <dbReference type="Proteomes" id="UP000281726"/>
    </source>
</evidence>
<dbReference type="GO" id="GO:0004519">
    <property type="term" value="F:endonuclease activity"/>
    <property type="evidence" value="ECO:0007669"/>
    <property type="project" value="UniProtKB-KW"/>
</dbReference>
<sequence>MLEISGGSAARGQTTGRTLFIGEGVLSCFAGPVIPASFCRVVRFDTTLVEPRYAFYGLQDMYNSGRAGAYENQSTGISNFQFERFLDAELLRVPALVEQRRIVRLLKAIDDKIVANERIAKTSIELAQSIFDASKPETETTIDDVAAALDGPHATPRKVPEGPWFLSISSLKDGLLDLNESVFMAEEDFPRWTRRVQPQEGDVLFSYETRLGDAALMLPGIRASLGRRMAALRPKSPDTSGALLLHSYLSPAFHRQIKELAIHGATVDRIPLTDLPSWKLPLPEPERRAYYSKVLTGIHRRVAASLLEKRTLAALRDTLLPELMAGRLGVKDAGEAVEAVEETI</sequence>
<gene>
    <name evidence="3" type="ORF">D7223_14740</name>
</gene>
<dbReference type="Proteomes" id="UP000281726">
    <property type="component" value="Unassembled WGS sequence"/>
</dbReference>
<dbReference type="EMBL" id="RBAK01000005">
    <property type="protein sequence ID" value="RKN46191.1"/>
    <property type="molecule type" value="Genomic_DNA"/>
</dbReference>
<name>A0A3A9ZCQ8_9ACTN</name>